<dbReference type="GO" id="GO:0009055">
    <property type="term" value="F:electron transfer activity"/>
    <property type="evidence" value="ECO:0007669"/>
    <property type="project" value="TreeGrafter"/>
</dbReference>
<dbReference type="InterPro" id="IPR046980">
    <property type="entry name" value="KefG/KefF"/>
</dbReference>
<name>A0A1B7JW18_9GAMM</name>
<feature type="signal peptide" evidence="2">
    <location>
        <begin position="1"/>
        <end position="29"/>
    </location>
</feature>
<evidence type="ECO:0000256" key="1">
    <source>
        <dbReference type="ARBA" id="ARBA00023002"/>
    </source>
</evidence>
<feature type="domain" description="Flavodoxin-like fold" evidence="3">
    <location>
        <begin position="40"/>
        <end position="187"/>
    </location>
</feature>
<protein>
    <submittedName>
        <fullName evidence="4">NAD(P)H oxidoreductase/putative NADPH-quinone reductase/flavodoxin 2</fullName>
        <ecNumber evidence="4">1.6.99.-</ecNumber>
    </submittedName>
</protein>
<dbReference type="PATRIC" id="fig|1354272.4.peg.1744"/>
<evidence type="ECO:0000256" key="2">
    <source>
        <dbReference type="SAM" id="SignalP"/>
    </source>
</evidence>
<comment type="caution">
    <text evidence="4">The sequence shown here is derived from an EMBL/GenBank/DDBJ whole genome shotgun (WGS) entry which is preliminary data.</text>
</comment>
<evidence type="ECO:0000313" key="5">
    <source>
        <dbReference type="Proteomes" id="UP000078224"/>
    </source>
</evidence>
<feature type="chain" id="PRO_5008595576" evidence="2">
    <location>
        <begin position="30"/>
        <end position="204"/>
    </location>
</feature>
<dbReference type="PANTHER" id="PTHR47307">
    <property type="entry name" value="GLUTATHIONE-REGULATED POTASSIUM-EFFLUX SYSTEM ANCILLARY PROTEIN KEFG"/>
    <property type="match status" value="1"/>
</dbReference>
<accession>A0A1B7JW18</accession>
<dbReference type="RefSeq" id="WP_231906696.1">
    <property type="nucleotide sequence ID" value="NZ_LXEW01000025.1"/>
</dbReference>
<proteinExistence type="predicted"/>
<dbReference type="SUPFAM" id="SSF52218">
    <property type="entry name" value="Flavoproteins"/>
    <property type="match status" value="1"/>
</dbReference>
<dbReference type="PANTHER" id="PTHR47307:SF1">
    <property type="entry name" value="GLUTATHIONE-REGULATED POTASSIUM-EFFLUX SYSTEM ANCILLARY PROTEIN KEFG"/>
    <property type="match status" value="1"/>
</dbReference>
<dbReference type="EC" id="1.6.99.-" evidence="4"/>
<dbReference type="InterPro" id="IPR003680">
    <property type="entry name" value="Flavodoxin_fold"/>
</dbReference>
<organism evidence="4 5">
    <name type="scientific">Providencia heimbachae ATCC 35613</name>
    <dbReference type="NCBI Taxonomy" id="1354272"/>
    <lineage>
        <taxon>Bacteria</taxon>
        <taxon>Pseudomonadati</taxon>
        <taxon>Pseudomonadota</taxon>
        <taxon>Gammaproteobacteria</taxon>
        <taxon>Enterobacterales</taxon>
        <taxon>Morganellaceae</taxon>
        <taxon>Providencia</taxon>
    </lineage>
</organism>
<keyword evidence="5" id="KW-1185">Reference proteome</keyword>
<dbReference type="AlphaFoldDB" id="A0A1B7JW18"/>
<dbReference type="GO" id="GO:0003955">
    <property type="term" value="F:NAD(P)H dehydrogenase (quinone) activity"/>
    <property type="evidence" value="ECO:0007669"/>
    <property type="project" value="TreeGrafter"/>
</dbReference>
<gene>
    <name evidence="4" type="ORF">M998_1715</name>
</gene>
<sequence length="204" mass="22829">MLLNRDLKLNMILVILLLCCFSIINRASAADDKPRKTAIKTLLIVSHPYPEKSVMIKGLQQAAENIEGVTVRNLELLYGFDTRAIDGKEERAITQQHDRIVFMFPTHWFNITPMMKAYLNEVWGSVGPGLWQGKEMLVVSTAAGGRSTYGDSGRIGMDLDEVFTSMKASALHAGMIYLPPLVFQSVSASKLPEYQLQLIERLVK</sequence>
<keyword evidence="1 4" id="KW-0560">Oxidoreductase</keyword>
<dbReference type="Pfam" id="PF02525">
    <property type="entry name" value="Flavodoxin_2"/>
    <property type="match status" value="1"/>
</dbReference>
<evidence type="ECO:0000259" key="3">
    <source>
        <dbReference type="Pfam" id="PF02525"/>
    </source>
</evidence>
<evidence type="ECO:0000313" key="4">
    <source>
        <dbReference type="EMBL" id="OAT52100.1"/>
    </source>
</evidence>
<dbReference type="EMBL" id="LXEW01000025">
    <property type="protein sequence ID" value="OAT52100.1"/>
    <property type="molecule type" value="Genomic_DNA"/>
</dbReference>
<dbReference type="Proteomes" id="UP000078224">
    <property type="component" value="Unassembled WGS sequence"/>
</dbReference>
<dbReference type="GO" id="GO:0010181">
    <property type="term" value="F:FMN binding"/>
    <property type="evidence" value="ECO:0007669"/>
    <property type="project" value="TreeGrafter"/>
</dbReference>
<keyword evidence="2" id="KW-0732">Signal</keyword>
<reference evidence="4 5" key="1">
    <citation type="submission" date="2016-04" db="EMBL/GenBank/DDBJ databases">
        <title>ATOL: Assembling a taxonomically balanced genome-scale reconstruction of the evolutionary history of the Enterobacteriaceae.</title>
        <authorList>
            <person name="Plunkett G.III."/>
            <person name="Neeno-Eckwall E.C."/>
            <person name="Glasner J.D."/>
            <person name="Perna N.T."/>
        </authorList>
    </citation>
    <scope>NUCLEOTIDE SEQUENCE [LARGE SCALE GENOMIC DNA]</scope>
    <source>
        <strain evidence="4 5">ATCC 35613</strain>
    </source>
</reference>
<dbReference type="Gene3D" id="3.40.50.360">
    <property type="match status" value="1"/>
</dbReference>
<dbReference type="InterPro" id="IPR029039">
    <property type="entry name" value="Flavoprotein-like_sf"/>
</dbReference>